<feature type="modified residue" description="4-aspartylphosphate" evidence="1">
    <location>
        <position position="55"/>
    </location>
</feature>
<dbReference type="InterPro" id="IPR052020">
    <property type="entry name" value="Cyclic_di-GMP/3'3'-cGAMP_PDE"/>
</dbReference>
<dbReference type="AlphaFoldDB" id="A0A5R9GNF8"/>
<keyword evidence="4" id="KW-1185">Reference proteome</keyword>
<feature type="domain" description="Response regulatory" evidence="2">
    <location>
        <begin position="6"/>
        <end position="121"/>
    </location>
</feature>
<dbReference type="PANTHER" id="PTHR45228">
    <property type="entry name" value="CYCLIC DI-GMP PHOSPHODIESTERASE TM_0186-RELATED"/>
    <property type="match status" value="1"/>
</dbReference>
<dbReference type="Proteomes" id="UP000306585">
    <property type="component" value="Unassembled WGS sequence"/>
</dbReference>
<dbReference type="RefSeq" id="WP_138239660.1">
    <property type="nucleotide sequence ID" value="NZ_VBRY01000009.1"/>
</dbReference>
<dbReference type="EMBL" id="VBRY01000009">
    <property type="protein sequence ID" value="TLS66479.1"/>
    <property type="molecule type" value="Genomic_DNA"/>
</dbReference>
<dbReference type="InterPro" id="IPR001789">
    <property type="entry name" value="Sig_transdc_resp-reg_receiver"/>
</dbReference>
<dbReference type="Gene3D" id="1.10.3210.10">
    <property type="entry name" value="Hypothetical protein af1432"/>
    <property type="match status" value="1"/>
</dbReference>
<proteinExistence type="predicted"/>
<dbReference type="SUPFAM" id="SSF52172">
    <property type="entry name" value="CheY-like"/>
    <property type="match status" value="1"/>
</dbReference>
<evidence type="ECO:0000256" key="1">
    <source>
        <dbReference type="PROSITE-ProRule" id="PRU00169"/>
    </source>
</evidence>
<dbReference type="PROSITE" id="PS50110">
    <property type="entry name" value="RESPONSE_REGULATORY"/>
    <property type="match status" value="1"/>
</dbReference>
<organism evidence="3 4">
    <name type="scientific">Mariprofundus erugo</name>
    <dbReference type="NCBI Taxonomy" id="2528639"/>
    <lineage>
        <taxon>Bacteria</taxon>
        <taxon>Pseudomonadati</taxon>
        <taxon>Pseudomonadota</taxon>
        <taxon>Candidatius Mariprofundia</taxon>
        <taxon>Mariprofundales</taxon>
        <taxon>Mariprofundaceae</taxon>
        <taxon>Mariprofundus</taxon>
    </lineage>
</organism>
<dbReference type="GO" id="GO:0000160">
    <property type="term" value="P:phosphorelay signal transduction system"/>
    <property type="evidence" value="ECO:0007669"/>
    <property type="project" value="InterPro"/>
</dbReference>
<reference evidence="3 4" key="1">
    <citation type="journal article" date="2019" name="Appl. Environ. Microbiol.">
        <title>Environmental Evidence and Genomic Insight of Iron-oxidizing Bacteria Preference Towards More Corrosion Resistant Stainless Steel at Higher Salinities.</title>
        <authorList>
            <person name="Garrison C.E."/>
            <person name="Price K.A."/>
            <person name="Field E.K."/>
        </authorList>
    </citation>
    <scope>NUCLEOTIDE SEQUENCE [LARGE SCALE GENOMIC DNA]</scope>
    <source>
        <strain evidence="3 4">P3</strain>
    </source>
</reference>
<protein>
    <submittedName>
        <fullName evidence="3">Response regulator</fullName>
    </submittedName>
</protein>
<sequence length="377" mass="41964">MQVKNRVLCIDDDENILQGYKRTLRKGYDLHLAVGPEEGLKAVQEHGPFAAVVSDYAMPVMNGVEVLRRIKQISPATVRIMLTGYANMENAIAAINEGSIFRFLTKPCSTESLSRTLDDALEHYRLVMAEKELLEQTLFGSIRVMSQILSLVNPAAFSSTSRLKFYMKHLAVELGLEGHWRFELAAMLCQLGCVTIPQETLAKVVAGQQLGAVEQEVFFKHPAVGSDLIMNIPRLQAIARMIAGQNEDWDSASRALPEDIAVLGAQMLHVALDFDLMSQSHPIGTSIRLMREKGQAYHPAVLDAMSKIEHLERRMVIQSLGVSDVRISMVSDEEVRTRSGLLLMAVGQEVTKPILERLISFSRTVGVIEPIRMRVVQ</sequence>
<accession>A0A5R9GNF8</accession>
<evidence type="ECO:0000313" key="4">
    <source>
        <dbReference type="Proteomes" id="UP000306585"/>
    </source>
</evidence>
<evidence type="ECO:0000259" key="2">
    <source>
        <dbReference type="PROSITE" id="PS50110"/>
    </source>
</evidence>
<evidence type="ECO:0000313" key="3">
    <source>
        <dbReference type="EMBL" id="TLS66479.1"/>
    </source>
</evidence>
<dbReference type="CDD" id="cd17569">
    <property type="entry name" value="REC_HupR-like"/>
    <property type="match status" value="1"/>
</dbReference>
<dbReference type="InterPro" id="IPR011006">
    <property type="entry name" value="CheY-like_superfamily"/>
</dbReference>
<name>A0A5R9GNF8_9PROT</name>
<comment type="caution">
    <text evidence="3">The sequence shown here is derived from an EMBL/GenBank/DDBJ whole genome shotgun (WGS) entry which is preliminary data.</text>
</comment>
<keyword evidence="1" id="KW-0597">Phosphoprotein</keyword>
<dbReference type="Pfam" id="PF13487">
    <property type="entry name" value="HD_5"/>
    <property type="match status" value="1"/>
</dbReference>
<dbReference type="SMART" id="SM00448">
    <property type="entry name" value="REC"/>
    <property type="match status" value="1"/>
</dbReference>
<dbReference type="Pfam" id="PF00072">
    <property type="entry name" value="Response_reg"/>
    <property type="match status" value="1"/>
</dbReference>
<gene>
    <name evidence="3" type="ORF">FEF65_09930</name>
</gene>
<dbReference type="Gene3D" id="3.40.50.2300">
    <property type="match status" value="1"/>
</dbReference>
<dbReference type="OrthoDB" id="9782655at2"/>
<dbReference type="PANTHER" id="PTHR45228:SF8">
    <property type="entry name" value="TWO-COMPONENT RESPONSE REGULATOR-RELATED"/>
    <property type="match status" value="1"/>
</dbReference>